<evidence type="ECO:0000313" key="4">
    <source>
        <dbReference type="Proteomes" id="UP000663829"/>
    </source>
</evidence>
<evidence type="ECO:0000313" key="3">
    <source>
        <dbReference type="EMBL" id="CAF3691956.1"/>
    </source>
</evidence>
<reference evidence="2" key="1">
    <citation type="submission" date="2021-02" db="EMBL/GenBank/DDBJ databases">
        <authorList>
            <person name="Nowell W R."/>
        </authorList>
    </citation>
    <scope>NUCLEOTIDE SEQUENCE</scope>
</reference>
<feature type="region of interest" description="Disordered" evidence="1">
    <location>
        <begin position="888"/>
        <end position="928"/>
    </location>
</feature>
<gene>
    <name evidence="2" type="ORF">GPM918_LOCUS9137</name>
    <name evidence="3" type="ORF">SRO942_LOCUS9138</name>
</gene>
<name>A0A814A8W7_9BILA</name>
<dbReference type="EMBL" id="CAJNOQ010001667">
    <property type="protein sequence ID" value="CAF0910820.1"/>
    <property type="molecule type" value="Genomic_DNA"/>
</dbReference>
<evidence type="ECO:0000256" key="1">
    <source>
        <dbReference type="SAM" id="MobiDB-lite"/>
    </source>
</evidence>
<dbReference type="EMBL" id="CAJOBC010001667">
    <property type="protein sequence ID" value="CAF3691956.1"/>
    <property type="molecule type" value="Genomic_DNA"/>
</dbReference>
<dbReference type="AlphaFoldDB" id="A0A814A8W7"/>
<feature type="compositionally biased region" description="Low complexity" evidence="1">
    <location>
        <begin position="538"/>
        <end position="560"/>
    </location>
</feature>
<protein>
    <submittedName>
        <fullName evidence="2">Uncharacterized protein</fullName>
    </submittedName>
</protein>
<feature type="region of interest" description="Disordered" evidence="1">
    <location>
        <begin position="532"/>
        <end position="560"/>
    </location>
</feature>
<organism evidence="2 4">
    <name type="scientific">Didymodactylos carnosus</name>
    <dbReference type="NCBI Taxonomy" id="1234261"/>
    <lineage>
        <taxon>Eukaryota</taxon>
        <taxon>Metazoa</taxon>
        <taxon>Spiralia</taxon>
        <taxon>Gnathifera</taxon>
        <taxon>Rotifera</taxon>
        <taxon>Eurotatoria</taxon>
        <taxon>Bdelloidea</taxon>
        <taxon>Philodinida</taxon>
        <taxon>Philodinidae</taxon>
        <taxon>Didymodactylos</taxon>
    </lineage>
</organism>
<sequence>MASSTVQWLLNSFNICVIRDNFLKMDVDSSSILSNSDLQYFLTEIRSSLDDSSQINEITRAHSWLLTTISIYGDNLQILIEFYRLFRDKQCYVLLKFIIEYMLGKFPQINDRYLFNEFKQLFSYVLTNQNSIESRSSHNSTKICSPSTSFSYLKLYQLLSCQTRDNICLELIHKYYDELEHQLNKWAWPSSSTTITPILILSTDFDKFTNKILTCLRLTCLNYDQTSLKYLVKMLQLVLQGEQQCKYSTTLNILRYLFVKQLLPVLFSSSPSKQSKQQYNIPSHTIHDWLLYVIEFYTEYSTFCSINREENNDETYLNVKLQGSDTMTFYCDEPFEQINDLLHSAILQADWSQYSPQTTTKKSDNSSSIFNYHSQLIRLSTMCEKDVRSPLACPLSCYLLCTSFPLYVYSTLELSKSVEQKQDYYMFLRAVKLSNQNKNNHYARKQIKSSSLATNYLNKFVNCFLLYSTCLDLIQSKSSFQQQYLNLINKIQLYKCKNYQILFKLYQYFSIEKKFSQIVDESESITAIGEHNIPIQDTPSSPTSTESVSTAPPSLSLSSSSPLKVVDLDELIQKYEDDIIKLRNLPSQYIHSTLQLCSLYLILRHQKRKTITLAIDTLIYVQQYFHSKSHVTIQKQIVYPLLSGTSLNEENNPTDNHYYFINQTYETCFVYLLQIICTCFFSYKDNDYLSNEHTYLGHCLVLLQYYSIKKEAIHEKDDDYEYRSMINDLMLKIQHHQTLEYPKLFSYIYDRSLLGELLNFVQKYPLIMNRQQGQVASQRVWSLFDNSNTNNIKTMGVKKRKLDDDDVEELVTYNDEQFIDHLIQHVSNMTNLNLDQKLNLLYKFIISERKTLQEYYRMHKFQFIKSSSCPILTSASINMSQQIQTASTSLKRRYDDDENDENDSSPIQRPSSSAIKRPRLISTSSESSKNLNVEENDAVNRWLNNSIEELTLRIPYDCMGSFYLGLTEIEVVENDLKTLSVLLITPLQELDYIRVFQRLQAINAFLCLCDNFHGIKERCKQLIQLVGKAWFTILKLLLPSSLFPLNNNEVTKPLILTCDDVKKLWFIRQNIPHFSSILKACAFQGEFITQNGTRYSQYPVVLTYIRTIWLLLKKDLFKRQLRPLLNTTNLMSVERVDNFQIADKRIQMYVYFLSQFFQFSTLEAEVQQEQIKDYNFISEFEKYRNLNDIDSEKYIVSDMQQWKYEQIYKKYSNHCHCTQTSPCAVNIKEKTDGINLLFSEIDN</sequence>
<accession>A0A814A8W7</accession>
<comment type="caution">
    <text evidence="2">The sequence shown here is derived from an EMBL/GenBank/DDBJ whole genome shotgun (WGS) entry which is preliminary data.</text>
</comment>
<dbReference type="Proteomes" id="UP000681722">
    <property type="component" value="Unassembled WGS sequence"/>
</dbReference>
<dbReference type="OrthoDB" id="10014423at2759"/>
<dbReference type="Proteomes" id="UP000663829">
    <property type="component" value="Unassembled WGS sequence"/>
</dbReference>
<proteinExistence type="predicted"/>
<keyword evidence="4" id="KW-1185">Reference proteome</keyword>
<evidence type="ECO:0000313" key="2">
    <source>
        <dbReference type="EMBL" id="CAF0910820.1"/>
    </source>
</evidence>